<dbReference type="SUPFAM" id="SSF48452">
    <property type="entry name" value="TPR-like"/>
    <property type="match status" value="1"/>
</dbReference>
<proteinExistence type="predicted"/>
<dbReference type="InterPro" id="IPR011990">
    <property type="entry name" value="TPR-like_helical_dom_sf"/>
</dbReference>
<dbReference type="Proteomes" id="UP000189681">
    <property type="component" value="Unassembled WGS sequence"/>
</dbReference>
<dbReference type="EMBL" id="AYTS01000192">
    <property type="protein sequence ID" value="OOP54982.1"/>
    <property type="molecule type" value="Genomic_DNA"/>
</dbReference>
<protein>
    <recommendedName>
        <fullName evidence="3">Tetratricopeptide repeat protein</fullName>
    </recommendedName>
</protein>
<gene>
    <name evidence="1" type="ORF">AYP45_17350</name>
</gene>
<reference evidence="1 2" key="1">
    <citation type="journal article" date="2017" name="Water Res.">
        <title>Discovery and metagenomic analysis of an anammox bacterial enrichment related to Candidatus "Brocadia caroliniensis" in a full-scale glycerol-fed nitritation-denitritation separate centrate treatment process.</title>
        <authorList>
            <person name="Park H."/>
            <person name="Brotto A.C."/>
            <person name="van Loosdrecht M.C."/>
            <person name="Chandran K."/>
        </authorList>
    </citation>
    <scope>NUCLEOTIDE SEQUENCE [LARGE SCALE GENOMIC DNA]</scope>
    <source>
        <strain evidence="1">26THWARD</strain>
    </source>
</reference>
<sequence>MKDILAEYFHQTDKIYREYHYKESREVEKCKLKTALNVFYKNEAQVKSSCRGPWLIFFRRSVLHGKKPSYKLAILIKLLRLHKKLNAANNGELSLFLSKEFDMLDDEVGAVLNYKRVHGKFHSVGELYRVKELSLEGLSKLLLPRVTVESQNELEDADIPLSISLVEVMEKRYKNMLDELKEGHRKEAQEHSYAMAEAYHYVGLALYDIGDDEGVKIYYEKALVKFQEIIEKFEGITPVNAQYRIGNLYEELALLYENERTEYFKKAIDAYTCIFDEQQSAKSFGLIRELVSFRIEQAKARAEYLKRELL</sequence>
<evidence type="ECO:0000313" key="1">
    <source>
        <dbReference type="EMBL" id="OOP54982.1"/>
    </source>
</evidence>
<evidence type="ECO:0008006" key="3">
    <source>
        <dbReference type="Google" id="ProtNLM"/>
    </source>
</evidence>
<accession>A0A1V4APD7</accession>
<dbReference type="Gene3D" id="1.25.40.10">
    <property type="entry name" value="Tetratricopeptide repeat domain"/>
    <property type="match status" value="1"/>
</dbReference>
<dbReference type="AlphaFoldDB" id="A0A1V4APD7"/>
<comment type="caution">
    <text evidence="1">The sequence shown here is derived from an EMBL/GenBank/DDBJ whole genome shotgun (WGS) entry which is preliminary data.</text>
</comment>
<evidence type="ECO:0000313" key="2">
    <source>
        <dbReference type="Proteomes" id="UP000189681"/>
    </source>
</evidence>
<dbReference type="STRING" id="1004156.AYP45_17350"/>
<name>A0A1V4APD7_9BACT</name>
<organism evidence="1 2">
    <name type="scientific">Candidatus Brocadia carolinensis</name>
    <dbReference type="NCBI Taxonomy" id="1004156"/>
    <lineage>
        <taxon>Bacteria</taxon>
        <taxon>Pseudomonadati</taxon>
        <taxon>Planctomycetota</taxon>
        <taxon>Candidatus Brocadiia</taxon>
        <taxon>Candidatus Brocadiales</taxon>
        <taxon>Candidatus Brocadiaceae</taxon>
        <taxon>Candidatus Brocadia</taxon>
    </lineage>
</organism>